<evidence type="ECO:0000256" key="1">
    <source>
        <dbReference type="SAM" id="MobiDB-lite"/>
    </source>
</evidence>
<reference evidence="2 3" key="1">
    <citation type="journal article" date="2010" name="Science">
        <title>Genomic analysis of organismal complexity in the multicellular green alga Volvox carteri.</title>
        <authorList>
            <person name="Prochnik S.E."/>
            <person name="Umen J."/>
            <person name="Nedelcu A.M."/>
            <person name="Hallmann A."/>
            <person name="Miller S.M."/>
            <person name="Nishii I."/>
            <person name="Ferris P."/>
            <person name="Kuo A."/>
            <person name="Mitros T."/>
            <person name="Fritz-Laylin L.K."/>
            <person name="Hellsten U."/>
            <person name="Chapman J."/>
            <person name="Simakov O."/>
            <person name="Rensing S.A."/>
            <person name="Terry A."/>
            <person name="Pangilinan J."/>
            <person name="Kapitonov V."/>
            <person name="Jurka J."/>
            <person name="Salamov A."/>
            <person name="Shapiro H."/>
            <person name="Schmutz J."/>
            <person name="Grimwood J."/>
            <person name="Lindquist E."/>
            <person name="Lucas S."/>
            <person name="Grigoriev I.V."/>
            <person name="Schmitt R."/>
            <person name="Kirk D."/>
            <person name="Rokhsar D.S."/>
        </authorList>
    </citation>
    <scope>NUCLEOTIDE SEQUENCE [LARGE SCALE GENOMIC DNA]</scope>
    <source>
        <strain evidence="3">f. Nagariensis / Eve</strain>
    </source>
</reference>
<dbReference type="AlphaFoldDB" id="D8TSB1"/>
<gene>
    <name evidence="2" type="ORF">VOLCADRAFT_89614</name>
</gene>
<feature type="region of interest" description="Disordered" evidence="1">
    <location>
        <begin position="353"/>
        <end position="378"/>
    </location>
</feature>
<keyword evidence="3" id="KW-1185">Reference proteome</keyword>
<accession>D8TSB1</accession>
<name>D8TSB1_VOLCA</name>
<protein>
    <submittedName>
        <fullName evidence="2">Uncharacterized protein</fullName>
    </submittedName>
</protein>
<dbReference type="OrthoDB" id="548723at2759"/>
<evidence type="ECO:0000313" key="2">
    <source>
        <dbReference type="EMBL" id="EFJ49662.1"/>
    </source>
</evidence>
<sequence>MPFSTRLAAFFCSLASPRALKTAALFITASLGHQRTTSGPVISVIATSADIAKAVITLRQSRPQVPKPRLGRAMILPTFCLIIMMGAVTADITDTKLYGDHPRWLAENAADGARGPMVGAAANTISAVAGEEESDIEEMSYRGEPKEVAKPYPNPIVVPPLQSYKYDIALSTGYRSLYGATFASCLVGLMASGAMLHARALHLLLSDAKLLNMSLLHNLAHMGTNVRLAADAGPGPGAGATGSAVALGGSDLPSVFLEDDVWPVDDFPRKMHLVATRAAVRTGGLPFVIKLYLHSGKWGFPAAIREEHTKTCNVTVTQFPIPEHPDGNSDFKPAFKGAVEGGPGAVLVTAFPRSSGSNGDAGNSTDTRSSIGNAGGDPMLRGYRAKPRTYKWGAQGLYFSDGLTRRRLADCYLHYTARSFEKQRRYKDWPLKMCLGHLKIGMFSSGRSLVQHIGAASSLFGDISKNAKYHRACSFPFVEKLPSEDERTDWY</sequence>
<dbReference type="Proteomes" id="UP000001058">
    <property type="component" value="Unassembled WGS sequence"/>
</dbReference>
<organism evidence="3">
    <name type="scientific">Volvox carteri f. nagariensis</name>
    <dbReference type="NCBI Taxonomy" id="3068"/>
    <lineage>
        <taxon>Eukaryota</taxon>
        <taxon>Viridiplantae</taxon>
        <taxon>Chlorophyta</taxon>
        <taxon>core chlorophytes</taxon>
        <taxon>Chlorophyceae</taxon>
        <taxon>CS clade</taxon>
        <taxon>Chlamydomonadales</taxon>
        <taxon>Volvocaceae</taxon>
        <taxon>Volvox</taxon>
    </lineage>
</organism>
<dbReference type="GeneID" id="9616121"/>
<dbReference type="InParanoid" id="D8TSB1"/>
<dbReference type="KEGG" id="vcn:VOLCADRAFT_89614"/>
<feature type="compositionally biased region" description="Polar residues" evidence="1">
    <location>
        <begin position="353"/>
        <end position="372"/>
    </location>
</feature>
<proteinExistence type="predicted"/>
<evidence type="ECO:0000313" key="3">
    <source>
        <dbReference type="Proteomes" id="UP000001058"/>
    </source>
</evidence>
<dbReference type="RefSeq" id="XP_002949169.1">
    <property type="nucleotide sequence ID" value="XM_002949123.1"/>
</dbReference>
<dbReference type="EMBL" id="GL378334">
    <property type="protein sequence ID" value="EFJ49662.1"/>
    <property type="molecule type" value="Genomic_DNA"/>
</dbReference>